<sequence length="130" mass="14966">HSKQSLPRAIRTLLSIPPHSPKTKPISRFSNYLNSCRSRRKPQQCPLVNQLFLSITTRLVIIPQIQHSSSLIWNLDPELFKLKVEFLVLVQLVKSRVLDTNNNTVVSVLEKIWGLGLRRLMKDIEKVVFG</sequence>
<dbReference type="Proteomes" id="UP000541444">
    <property type="component" value="Unassembled WGS sequence"/>
</dbReference>
<dbReference type="EMBL" id="JACGCM010000554">
    <property type="protein sequence ID" value="KAF6170975.1"/>
    <property type="molecule type" value="Genomic_DNA"/>
</dbReference>
<protein>
    <submittedName>
        <fullName evidence="1">Uncharacterized protein</fullName>
    </submittedName>
</protein>
<dbReference type="AlphaFoldDB" id="A0A7J7NUT9"/>
<keyword evidence="2" id="KW-1185">Reference proteome</keyword>
<comment type="caution">
    <text evidence="1">The sequence shown here is derived from an EMBL/GenBank/DDBJ whole genome shotgun (WGS) entry which is preliminary data.</text>
</comment>
<evidence type="ECO:0000313" key="1">
    <source>
        <dbReference type="EMBL" id="KAF6170975.1"/>
    </source>
</evidence>
<gene>
    <name evidence="1" type="ORF">GIB67_014792</name>
</gene>
<feature type="non-terminal residue" evidence="1">
    <location>
        <position position="1"/>
    </location>
</feature>
<accession>A0A7J7NUT9</accession>
<proteinExistence type="predicted"/>
<name>A0A7J7NUT9_9MAGN</name>
<organism evidence="1 2">
    <name type="scientific">Kingdonia uniflora</name>
    <dbReference type="NCBI Taxonomy" id="39325"/>
    <lineage>
        <taxon>Eukaryota</taxon>
        <taxon>Viridiplantae</taxon>
        <taxon>Streptophyta</taxon>
        <taxon>Embryophyta</taxon>
        <taxon>Tracheophyta</taxon>
        <taxon>Spermatophyta</taxon>
        <taxon>Magnoliopsida</taxon>
        <taxon>Ranunculales</taxon>
        <taxon>Circaeasteraceae</taxon>
        <taxon>Kingdonia</taxon>
    </lineage>
</organism>
<evidence type="ECO:0000313" key="2">
    <source>
        <dbReference type="Proteomes" id="UP000541444"/>
    </source>
</evidence>
<reference evidence="1 2" key="1">
    <citation type="journal article" date="2020" name="IScience">
        <title>Genome Sequencing of the Endangered Kingdonia uniflora (Circaeasteraceae, Ranunculales) Reveals Potential Mechanisms of Evolutionary Specialization.</title>
        <authorList>
            <person name="Sun Y."/>
            <person name="Deng T."/>
            <person name="Zhang A."/>
            <person name="Moore M.J."/>
            <person name="Landis J.B."/>
            <person name="Lin N."/>
            <person name="Zhang H."/>
            <person name="Zhang X."/>
            <person name="Huang J."/>
            <person name="Zhang X."/>
            <person name="Sun H."/>
            <person name="Wang H."/>
        </authorList>
    </citation>
    <scope>NUCLEOTIDE SEQUENCE [LARGE SCALE GENOMIC DNA]</scope>
    <source>
        <strain evidence="1">TB1705</strain>
        <tissue evidence="1">Leaf</tissue>
    </source>
</reference>